<sequence>MNHSLHFNPTTPCDCAACTRPTLFAPYECETTATWHETVARLDDILCGIIRTTGPLVLTRSIGWPSHRVWIISAPSDFDIWSLFSEVDVDQVLANPRLVSLVINGDGTGNITIGANTFTSHPVRRDIAALAETMRPASEGLTAWREPAWVLDCDPPTIDRLHAVAARHVRVGDRLEWRDLATHR</sequence>
<gene>
    <name evidence="1" type="ORF">EHW97_05120</name>
</gene>
<evidence type="ECO:0000313" key="1">
    <source>
        <dbReference type="EMBL" id="RQN09072.1"/>
    </source>
</evidence>
<dbReference type="Proteomes" id="UP000275225">
    <property type="component" value="Unassembled WGS sequence"/>
</dbReference>
<dbReference type="EMBL" id="RQJX01000004">
    <property type="protein sequence ID" value="RQN09072.1"/>
    <property type="molecule type" value="Genomic_DNA"/>
</dbReference>
<keyword evidence="2" id="KW-1185">Reference proteome</keyword>
<dbReference type="RefSeq" id="WP_124236078.1">
    <property type="nucleotide sequence ID" value="NZ_JBHUFI010000028.1"/>
</dbReference>
<reference evidence="1 2" key="1">
    <citation type="submission" date="2018-11" db="EMBL/GenBank/DDBJ databases">
        <authorList>
            <person name="Li F."/>
        </authorList>
    </citation>
    <scope>NUCLEOTIDE SEQUENCE [LARGE SCALE GENOMIC DNA]</scope>
    <source>
        <strain evidence="1 2">YS17T</strain>
    </source>
</reference>
<comment type="caution">
    <text evidence="1">The sequence shown here is derived from an EMBL/GenBank/DDBJ whole genome shotgun (WGS) entry which is preliminary data.</text>
</comment>
<evidence type="ECO:0000313" key="2">
    <source>
        <dbReference type="Proteomes" id="UP000275225"/>
    </source>
</evidence>
<accession>A0A3N6WVP1</accession>
<protein>
    <submittedName>
        <fullName evidence="1">Uncharacterized protein</fullName>
    </submittedName>
</protein>
<name>A0A3N6WVP1_9ACTN</name>
<proteinExistence type="predicted"/>
<organism evidence="1 2">
    <name type="scientific">Aeromicrobium camelliae</name>
    <dbReference type="NCBI Taxonomy" id="1538144"/>
    <lineage>
        <taxon>Bacteria</taxon>
        <taxon>Bacillati</taxon>
        <taxon>Actinomycetota</taxon>
        <taxon>Actinomycetes</taxon>
        <taxon>Propionibacteriales</taxon>
        <taxon>Nocardioidaceae</taxon>
        <taxon>Aeromicrobium</taxon>
    </lineage>
</organism>
<dbReference type="AlphaFoldDB" id="A0A3N6WVP1"/>